<dbReference type="Proteomes" id="UP000002630">
    <property type="component" value="Linkage Group LG16"/>
</dbReference>
<dbReference type="InterPro" id="IPR044925">
    <property type="entry name" value="His-Me_finger_sf"/>
</dbReference>
<proteinExistence type="predicted"/>
<dbReference type="InParanoid" id="D8LPE7"/>
<gene>
    <name evidence="2" type="ORF">Esi_0052_0129</name>
</gene>
<dbReference type="AlphaFoldDB" id="D8LPE7"/>
<dbReference type="SMART" id="SM00507">
    <property type="entry name" value="HNHc"/>
    <property type="match status" value="1"/>
</dbReference>
<evidence type="ECO:0000313" key="3">
    <source>
        <dbReference type="Proteomes" id="UP000002630"/>
    </source>
</evidence>
<dbReference type="STRING" id="2880.D8LPE7"/>
<name>D8LPE7_ECTSI</name>
<accession>D8LPE7</accession>
<dbReference type="SUPFAM" id="SSF54060">
    <property type="entry name" value="His-Me finger endonucleases"/>
    <property type="match status" value="1"/>
</dbReference>
<organism evidence="2 3">
    <name type="scientific">Ectocarpus siliculosus</name>
    <name type="common">Brown alga</name>
    <name type="synonym">Conferva siliculosa</name>
    <dbReference type="NCBI Taxonomy" id="2880"/>
    <lineage>
        <taxon>Eukaryota</taxon>
        <taxon>Sar</taxon>
        <taxon>Stramenopiles</taxon>
        <taxon>Ochrophyta</taxon>
        <taxon>PX clade</taxon>
        <taxon>Phaeophyceae</taxon>
        <taxon>Ectocarpales</taxon>
        <taxon>Ectocarpaceae</taxon>
        <taxon>Ectocarpus</taxon>
    </lineage>
</organism>
<dbReference type="OrthoDB" id="406694at2759"/>
<evidence type="ECO:0000259" key="1">
    <source>
        <dbReference type="SMART" id="SM00507"/>
    </source>
</evidence>
<feature type="domain" description="HNH nuclease" evidence="1">
    <location>
        <begin position="79"/>
        <end position="127"/>
    </location>
</feature>
<sequence length="236" mass="26289">MRFERSFKGYMFGYGKSDDPTGEVKKIRGSTSHLVSSDGRVKMSEGRWTQGYRHIVKSQKGDRCYRRVDMTLVVDGKSIKNRAYVHVLVAEAFIGERPNGYQVDHIDGFEGNNDVSNLRYLSPSDNNKMAFASGQRLPPGEKPVLLIKLDGTFLRFKSSSEGARQMGVNVATVSINCSTGRKNRAGNYWAHDKPVVKLGGDEFESLPKASGDTGESILSILMSCRNTDDESWTFVE</sequence>
<dbReference type="InterPro" id="IPR003615">
    <property type="entry name" value="HNH_nuc"/>
</dbReference>
<evidence type="ECO:0000313" key="2">
    <source>
        <dbReference type="EMBL" id="CBN80419.1"/>
    </source>
</evidence>
<dbReference type="EMBL" id="FN649741">
    <property type="protein sequence ID" value="CBN80419.1"/>
    <property type="molecule type" value="Genomic_DNA"/>
</dbReference>
<reference evidence="2 3" key="1">
    <citation type="journal article" date="2010" name="Nature">
        <title>The Ectocarpus genome and the independent evolution of multicellularity in brown algae.</title>
        <authorList>
            <person name="Cock J.M."/>
            <person name="Sterck L."/>
            <person name="Rouze P."/>
            <person name="Scornet D."/>
            <person name="Allen A.E."/>
            <person name="Amoutzias G."/>
            <person name="Anthouard V."/>
            <person name="Artiguenave F."/>
            <person name="Aury J.M."/>
            <person name="Badger J.H."/>
            <person name="Beszteri B."/>
            <person name="Billiau K."/>
            <person name="Bonnet E."/>
            <person name="Bothwell J.H."/>
            <person name="Bowler C."/>
            <person name="Boyen C."/>
            <person name="Brownlee C."/>
            <person name="Carrano C.J."/>
            <person name="Charrier B."/>
            <person name="Cho G.Y."/>
            <person name="Coelho S.M."/>
            <person name="Collen J."/>
            <person name="Corre E."/>
            <person name="Da Silva C."/>
            <person name="Delage L."/>
            <person name="Delaroque N."/>
            <person name="Dittami S.M."/>
            <person name="Doulbeau S."/>
            <person name="Elias M."/>
            <person name="Farnham G."/>
            <person name="Gachon C.M."/>
            <person name="Gschloessl B."/>
            <person name="Heesch S."/>
            <person name="Jabbari K."/>
            <person name="Jubin C."/>
            <person name="Kawai H."/>
            <person name="Kimura K."/>
            <person name="Kloareg B."/>
            <person name="Kupper F.C."/>
            <person name="Lang D."/>
            <person name="Le Bail A."/>
            <person name="Leblanc C."/>
            <person name="Lerouge P."/>
            <person name="Lohr M."/>
            <person name="Lopez P.J."/>
            <person name="Martens C."/>
            <person name="Maumus F."/>
            <person name="Michel G."/>
            <person name="Miranda-Saavedra D."/>
            <person name="Morales J."/>
            <person name="Moreau H."/>
            <person name="Motomura T."/>
            <person name="Nagasato C."/>
            <person name="Napoli C.A."/>
            <person name="Nelson D.R."/>
            <person name="Nyvall-Collen P."/>
            <person name="Peters A.F."/>
            <person name="Pommier C."/>
            <person name="Potin P."/>
            <person name="Poulain J."/>
            <person name="Quesneville H."/>
            <person name="Read B."/>
            <person name="Rensing S.A."/>
            <person name="Ritter A."/>
            <person name="Rousvoal S."/>
            <person name="Samanta M."/>
            <person name="Samson G."/>
            <person name="Schroeder D.C."/>
            <person name="Segurens B."/>
            <person name="Strittmatter M."/>
            <person name="Tonon T."/>
            <person name="Tregear J.W."/>
            <person name="Valentin K."/>
            <person name="von Dassow P."/>
            <person name="Yamagishi T."/>
            <person name="Van de Peer Y."/>
            <person name="Wincker P."/>
        </authorList>
    </citation>
    <scope>NUCLEOTIDE SEQUENCE [LARGE SCALE GENOMIC DNA]</scope>
    <source>
        <strain evidence="3">Ec32 / CCAP1310/4</strain>
    </source>
</reference>
<protein>
    <submittedName>
        <fullName evidence="2">EsV-1-119</fullName>
    </submittedName>
</protein>
<dbReference type="CDD" id="cd00085">
    <property type="entry name" value="HNHc"/>
    <property type="match status" value="1"/>
</dbReference>
<keyword evidence="3" id="KW-1185">Reference proteome</keyword>
<dbReference type="Pfam" id="PF13392">
    <property type="entry name" value="HNH_3"/>
    <property type="match status" value="1"/>
</dbReference>
<dbReference type="EMBL" id="FN648730">
    <property type="protein sequence ID" value="CBN80419.1"/>
    <property type="molecule type" value="Genomic_DNA"/>
</dbReference>
<dbReference type="Gene3D" id="3.90.75.20">
    <property type="match status" value="1"/>
</dbReference>